<dbReference type="InterPro" id="IPR003593">
    <property type="entry name" value="AAA+_ATPase"/>
</dbReference>
<dbReference type="InterPro" id="IPR003439">
    <property type="entry name" value="ABC_transporter-like_ATP-bd"/>
</dbReference>
<dbReference type="PROSITE" id="PS50893">
    <property type="entry name" value="ABC_TRANSPORTER_2"/>
    <property type="match status" value="1"/>
</dbReference>
<evidence type="ECO:0000259" key="4">
    <source>
        <dbReference type="PROSITE" id="PS50893"/>
    </source>
</evidence>
<keyword evidence="3 5" id="KW-0067">ATP-binding</keyword>
<accession>A0A4S2F189</accession>
<dbReference type="Proteomes" id="UP000310263">
    <property type="component" value="Unassembled WGS sequence"/>
</dbReference>
<comment type="caution">
    <text evidence="5">The sequence shown here is derived from an EMBL/GenBank/DDBJ whole genome shotgun (WGS) entry which is preliminary data.</text>
</comment>
<keyword evidence="6" id="KW-1185">Reference proteome</keyword>
<protein>
    <submittedName>
        <fullName evidence="5">ABC transporter ATP-binding protein</fullName>
    </submittedName>
</protein>
<dbReference type="Pfam" id="PF00005">
    <property type="entry name" value="ABC_tran"/>
    <property type="match status" value="1"/>
</dbReference>
<evidence type="ECO:0000256" key="3">
    <source>
        <dbReference type="ARBA" id="ARBA00022840"/>
    </source>
</evidence>
<organism evidence="5 6">
    <name type="scientific">Muricaecibacterium torontonense</name>
    <dbReference type="NCBI Taxonomy" id="3032871"/>
    <lineage>
        <taxon>Bacteria</taxon>
        <taxon>Bacillati</taxon>
        <taxon>Actinomycetota</taxon>
        <taxon>Coriobacteriia</taxon>
        <taxon>Coriobacteriales</taxon>
        <taxon>Atopobiaceae</taxon>
        <taxon>Muricaecibacterium</taxon>
    </lineage>
</organism>
<dbReference type="OrthoDB" id="2079174at2"/>
<reference evidence="5 6" key="1">
    <citation type="submission" date="2019-04" db="EMBL/GenBank/DDBJ databases">
        <title>Microbes associate with the intestines of laboratory mice.</title>
        <authorList>
            <person name="Navarre W."/>
            <person name="Wong E."/>
            <person name="Huang K."/>
            <person name="Tropini C."/>
            <person name="Ng K."/>
            <person name="Yu B."/>
        </authorList>
    </citation>
    <scope>NUCLEOTIDE SEQUENCE [LARGE SCALE GENOMIC DNA]</scope>
    <source>
        <strain evidence="5 6">NM07_P-09</strain>
    </source>
</reference>
<dbReference type="RefSeq" id="WP_136012224.1">
    <property type="nucleotide sequence ID" value="NZ_SRYE01000002.1"/>
</dbReference>
<dbReference type="FunFam" id="3.40.50.300:FF:000032">
    <property type="entry name" value="Export ABC transporter ATP-binding protein"/>
    <property type="match status" value="1"/>
</dbReference>
<dbReference type="Gene3D" id="3.40.50.300">
    <property type="entry name" value="P-loop containing nucleotide triphosphate hydrolases"/>
    <property type="match status" value="1"/>
</dbReference>
<dbReference type="SMART" id="SM00382">
    <property type="entry name" value="AAA"/>
    <property type="match status" value="1"/>
</dbReference>
<dbReference type="SUPFAM" id="SSF52540">
    <property type="entry name" value="P-loop containing nucleoside triphosphate hydrolases"/>
    <property type="match status" value="1"/>
</dbReference>
<dbReference type="AlphaFoldDB" id="A0A4S2F189"/>
<dbReference type="GO" id="GO:0005886">
    <property type="term" value="C:plasma membrane"/>
    <property type="evidence" value="ECO:0007669"/>
    <property type="project" value="TreeGrafter"/>
</dbReference>
<name>A0A4S2F189_9ACTN</name>
<evidence type="ECO:0000313" key="6">
    <source>
        <dbReference type="Proteomes" id="UP000310263"/>
    </source>
</evidence>
<dbReference type="EMBL" id="SRYE01000002">
    <property type="protein sequence ID" value="TGY62495.1"/>
    <property type="molecule type" value="Genomic_DNA"/>
</dbReference>
<dbReference type="GO" id="GO:0016887">
    <property type="term" value="F:ATP hydrolysis activity"/>
    <property type="evidence" value="ECO:0007669"/>
    <property type="project" value="InterPro"/>
</dbReference>
<dbReference type="GO" id="GO:0005524">
    <property type="term" value="F:ATP binding"/>
    <property type="evidence" value="ECO:0007669"/>
    <property type="project" value="UniProtKB-KW"/>
</dbReference>
<feature type="domain" description="ABC transporter" evidence="4">
    <location>
        <begin position="5"/>
        <end position="245"/>
    </location>
</feature>
<proteinExistence type="predicted"/>
<evidence type="ECO:0000256" key="1">
    <source>
        <dbReference type="ARBA" id="ARBA00022448"/>
    </source>
</evidence>
<dbReference type="GO" id="GO:0098796">
    <property type="term" value="C:membrane protein complex"/>
    <property type="evidence" value="ECO:0007669"/>
    <property type="project" value="UniProtKB-ARBA"/>
</dbReference>
<dbReference type="InterPro" id="IPR027417">
    <property type="entry name" value="P-loop_NTPase"/>
</dbReference>
<evidence type="ECO:0000313" key="5">
    <source>
        <dbReference type="EMBL" id="TGY62495.1"/>
    </source>
</evidence>
<dbReference type="InterPro" id="IPR015854">
    <property type="entry name" value="ABC_transpr_LolD-like"/>
</dbReference>
<dbReference type="CDD" id="cd03255">
    <property type="entry name" value="ABC_MJ0796_LolCDE_FtsE"/>
    <property type="match status" value="1"/>
</dbReference>
<dbReference type="GO" id="GO:0022857">
    <property type="term" value="F:transmembrane transporter activity"/>
    <property type="evidence" value="ECO:0007669"/>
    <property type="project" value="UniProtKB-ARBA"/>
</dbReference>
<keyword evidence="2" id="KW-0547">Nucleotide-binding</keyword>
<dbReference type="PANTHER" id="PTHR24220:SF674">
    <property type="entry name" value="BACITRACIN EXPORT ATP-BINDING PROTEIN BCEA"/>
    <property type="match status" value="1"/>
</dbReference>
<evidence type="ECO:0000256" key="2">
    <source>
        <dbReference type="ARBA" id="ARBA00022741"/>
    </source>
</evidence>
<keyword evidence="1" id="KW-0813">Transport</keyword>
<sequence>MPNVLEVRDLTKVYGGGLAATTTALDKVSFSVAKGELVAIMGPSGSGKSTLLNCVATIDRPTSGEVEVDGHSISTMRQRALADFRRTQLGFIFQDSNLLDTLTCRENIELPLTIDHVKPAQVVERAEKVARSLGVADVLDKYPYQVSGGQAQRIAACRAIVTDPALVLADEPTGALDSKAARVLLEAFQGLNSAYDTTLLMVTHDAYAASFCQRVLFIRDGRLFTEVRRGARSRKEFFDEIGRVVSVIGGADAD</sequence>
<dbReference type="PANTHER" id="PTHR24220">
    <property type="entry name" value="IMPORT ATP-BINDING PROTEIN"/>
    <property type="match status" value="1"/>
</dbReference>
<dbReference type="InterPro" id="IPR017911">
    <property type="entry name" value="MacB-like_ATP-bd"/>
</dbReference>
<gene>
    <name evidence="5" type="ORF">E5334_03480</name>
</gene>